<evidence type="ECO:0000256" key="2">
    <source>
        <dbReference type="SAM" id="Phobius"/>
    </source>
</evidence>
<evidence type="ECO:0000313" key="5">
    <source>
        <dbReference type="Proteomes" id="UP000673552"/>
    </source>
</evidence>
<feature type="region of interest" description="Disordered" evidence="1">
    <location>
        <begin position="112"/>
        <end position="137"/>
    </location>
</feature>
<feature type="transmembrane region" description="Helical" evidence="2">
    <location>
        <begin position="77"/>
        <end position="101"/>
    </location>
</feature>
<evidence type="ECO:0000256" key="3">
    <source>
        <dbReference type="SAM" id="SignalP"/>
    </source>
</evidence>
<protein>
    <recommendedName>
        <fullName evidence="6">Integral membrane protein</fullName>
    </recommendedName>
</protein>
<keyword evidence="2" id="KW-1133">Transmembrane helix</keyword>
<dbReference type="RefSeq" id="XP_067176560.1">
    <property type="nucleotide sequence ID" value="XM_067321192.1"/>
</dbReference>
<dbReference type="SMR" id="A0A836GUT2"/>
<keyword evidence="2" id="KW-0812">Transmembrane</keyword>
<keyword evidence="2" id="KW-0472">Membrane</keyword>
<proteinExistence type="predicted"/>
<dbReference type="Proteomes" id="UP000673552">
    <property type="component" value="Unassembled WGS sequence"/>
</dbReference>
<evidence type="ECO:0008006" key="6">
    <source>
        <dbReference type="Google" id="ProtNLM"/>
    </source>
</evidence>
<feature type="signal peptide" evidence="3">
    <location>
        <begin position="1"/>
        <end position="22"/>
    </location>
</feature>
<dbReference type="AlphaFoldDB" id="A0A836GUT2"/>
<feature type="chain" id="PRO_5032735846" description="Integral membrane protein" evidence="3">
    <location>
        <begin position="23"/>
        <end position="230"/>
    </location>
</feature>
<dbReference type="KEGG" id="lmat:92513704"/>
<dbReference type="EMBL" id="JAFEUZ010000030">
    <property type="protein sequence ID" value="KAG5472260.1"/>
    <property type="molecule type" value="Genomic_DNA"/>
</dbReference>
<feature type="region of interest" description="Disordered" evidence="1">
    <location>
        <begin position="188"/>
        <end position="230"/>
    </location>
</feature>
<gene>
    <name evidence="4" type="ORF">LSCM1_03659</name>
</gene>
<keyword evidence="5" id="KW-1185">Reference proteome</keyword>
<feature type="compositionally biased region" description="Polar residues" evidence="1">
    <location>
        <begin position="195"/>
        <end position="211"/>
    </location>
</feature>
<comment type="caution">
    <text evidence="4">The sequence shown here is derived from an EMBL/GenBank/DDBJ whole genome shotgun (WGS) entry which is preliminary data.</text>
</comment>
<dbReference type="OrthoDB" id="268018at2759"/>
<reference evidence="5" key="2">
    <citation type="journal article" date="2021" name="Sci. Data">
        <title>Chromosome-scale genome sequencing, assembly and annotation of six genomes from subfamily Leishmaniinae.</title>
        <authorList>
            <person name="Almutairi H."/>
            <person name="Urbaniak M.D."/>
            <person name="Bates M.D."/>
            <person name="Jariyapan N."/>
            <person name="Kwakye-Nuako G."/>
            <person name="Thomaz Soccol V."/>
            <person name="Al-Salem W.S."/>
            <person name="Dillon R.J."/>
            <person name="Bates P.A."/>
            <person name="Gatherer D."/>
        </authorList>
    </citation>
    <scope>NUCLEOTIDE SEQUENCE [LARGE SCALE GENOMIC DNA]</scope>
</reference>
<dbReference type="GeneID" id="92513704"/>
<name>A0A836GUT2_9TRYP</name>
<keyword evidence="3" id="KW-0732">Signal</keyword>
<evidence type="ECO:0000313" key="4">
    <source>
        <dbReference type="EMBL" id="KAG5472260.1"/>
    </source>
</evidence>
<accession>A0A836GUT2</accession>
<sequence length="230" mass="24224">MLCVRALLRAAALVALAAVSRSFCSALSGVLSVQHDPGGAGSGRDDARGDGRGLVPLPASGSALLLDDKWANVTLDFLMIFMSVCAVFGMVALIVILCAYCREYKLMETSSDSDTESVCSRSTSHSTNSGDSPSSLDWGQAYATQRQRNVAPSAAANEVMTASRYEEADNGADLLETVIQAEAQPDELHGFSVQPGPSLNPSGETATTDQLPGSRLSLACSRRGSYRKVR</sequence>
<organism evidence="4 5">
    <name type="scientific">Leishmania martiniquensis</name>
    <dbReference type="NCBI Taxonomy" id="1580590"/>
    <lineage>
        <taxon>Eukaryota</taxon>
        <taxon>Discoba</taxon>
        <taxon>Euglenozoa</taxon>
        <taxon>Kinetoplastea</taxon>
        <taxon>Metakinetoplastina</taxon>
        <taxon>Trypanosomatida</taxon>
        <taxon>Trypanosomatidae</taxon>
        <taxon>Leishmaniinae</taxon>
        <taxon>Leishmania</taxon>
    </lineage>
</organism>
<reference evidence="5" key="1">
    <citation type="journal article" date="2021" name="Microbiol. Resour. Announc.">
        <title>LGAAP: Leishmaniinae Genome Assembly and Annotation Pipeline.</title>
        <authorList>
            <person name="Almutairi H."/>
            <person name="Urbaniak M.D."/>
            <person name="Bates M.D."/>
            <person name="Jariyapan N."/>
            <person name="Kwakye-Nuako G."/>
            <person name="Thomaz-Soccol V."/>
            <person name="Al-Salem W.S."/>
            <person name="Dillon R.J."/>
            <person name="Bates P.A."/>
            <person name="Gatherer D."/>
        </authorList>
    </citation>
    <scope>NUCLEOTIDE SEQUENCE [LARGE SCALE GENOMIC DNA]</scope>
</reference>
<evidence type="ECO:0000256" key="1">
    <source>
        <dbReference type="SAM" id="MobiDB-lite"/>
    </source>
</evidence>